<keyword evidence="2" id="KW-0808">Transferase</keyword>
<dbReference type="EMBL" id="CM000782">
    <property type="protein sequence ID" value="AQK81320.1"/>
    <property type="molecule type" value="Genomic_DNA"/>
</dbReference>
<dbReference type="GO" id="GO:0016740">
    <property type="term" value="F:transferase activity"/>
    <property type="evidence" value="ECO:0007669"/>
    <property type="project" value="UniProtKB-KW"/>
</dbReference>
<evidence type="ECO:0000256" key="1">
    <source>
        <dbReference type="SAM" id="MobiDB-lite"/>
    </source>
</evidence>
<organism evidence="2">
    <name type="scientific">Zea mays</name>
    <name type="common">Maize</name>
    <dbReference type="NCBI Taxonomy" id="4577"/>
    <lineage>
        <taxon>Eukaryota</taxon>
        <taxon>Viridiplantae</taxon>
        <taxon>Streptophyta</taxon>
        <taxon>Embryophyta</taxon>
        <taxon>Tracheophyta</taxon>
        <taxon>Spermatophyta</taxon>
        <taxon>Magnoliopsida</taxon>
        <taxon>Liliopsida</taxon>
        <taxon>Poales</taxon>
        <taxon>Poaceae</taxon>
        <taxon>PACMAD clade</taxon>
        <taxon>Panicoideae</taxon>
        <taxon>Andropogonodae</taxon>
        <taxon>Andropogoneae</taxon>
        <taxon>Tripsacinae</taxon>
        <taxon>Zea</taxon>
    </lineage>
</organism>
<dbReference type="EMBL" id="CM000782">
    <property type="protein sequence ID" value="AQK81311.1"/>
    <property type="molecule type" value="Genomic_DNA"/>
</dbReference>
<dbReference type="EMBL" id="CM000782">
    <property type="protein sequence ID" value="AQK81310.1"/>
    <property type="molecule type" value="Genomic_DNA"/>
</dbReference>
<protein>
    <submittedName>
        <fullName evidence="2">Pyrophosphate--fructose 6-phosphate 1-phosphotransferase subunit alpha 2</fullName>
    </submittedName>
</protein>
<feature type="region of interest" description="Disordered" evidence="1">
    <location>
        <begin position="26"/>
        <end position="70"/>
    </location>
</feature>
<name>A0A1D6LP87_MAIZE</name>
<feature type="compositionally biased region" description="Low complexity" evidence="1">
    <location>
        <begin position="29"/>
        <end position="41"/>
    </location>
</feature>
<reference evidence="2" key="1">
    <citation type="submission" date="2015-12" db="EMBL/GenBank/DDBJ databases">
        <title>Update maize B73 reference genome by single molecule sequencing technologies.</title>
        <authorList>
            <consortium name="Maize Genome Sequencing Project"/>
            <person name="Ware D."/>
        </authorList>
    </citation>
    <scope>NUCLEOTIDE SEQUENCE</scope>
    <source>
        <tissue evidence="2">Seedling</tissue>
    </source>
</reference>
<sequence length="109" mass="11716">MAWTATSLTLHSGMSPCCPPPFPAPVQPPVAAAPSPNSTAPRRPHSPSPAPLHCTRRPLGDPLPSSAPNLSTLPCRSVSSLVLEATWLASMELFWKILLFLSFQMFQNV</sequence>
<accession>A0A1D6LP87</accession>
<gene>
    <name evidence="2" type="ORF">ZEAMMB73_Zm00001d036537</name>
</gene>
<proteinExistence type="predicted"/>
<dbReference type="AlphaFoldDB" id="A0A1D6LP87"/>
<evidence type="ECO:0000313" key="2">
    <source>
        <dbReference type="EMBL" id="AQK81310.1"/>
    </source>
</evidence>
<dbReference type="EMBL" id="CM000782">
    <property type="protein sequence ID" value="AQK81309.1"/>
    <property type="molecule type" value="Genomic_DNA"/>
</dbReference>